<keyword evidence="8" id="KW-1185">Reference proteome</keyword>
<dbReference type="GO" id="GO:0043165">
    <property type="term" value="P:Gram-negative-bacterium-type cell outer membrane assembly"/>
    <property type="evidence" value="ECO:0007669"/>
    <property type="project" value="UniProtKB-UniRule"/>
</dbReference>
<evidence type="ECO:0000313" key="7">
    <source>
        <dbReference type="EMBL" id="QEQ95675.1"/>
    </source>
</evidence>
<dbReference type="GO" id="GO:0001530">
    <property type="term" value="F:lipopolysaccharide binding"/>
    <property type="evidence" value="ECO:0007669"/>
    <property type="project" value="TreeGrafter"/>
</dbReference>
<dbReference type="PROSITE" id="PS51257">
    <property type="entry name" value="PROKAR_LIPOPROTEIN"/>
    <property type="match status" value="1"/>
</dbReference>
<dbReference type="KEGG" id="ncu:F0U83_02565"/>
<sequence length="168" mass="19316">MKNYRFFNTFLSLSLIALLLSGCGFKLRGDVEALAGAKEVTLVLKKTAPIQLQQSLERAFKRQNITLLENAPYRLVIEEIQENRRSITLDRKGNVDEYELLLLIAFSVLDDKDQPVSTPLVVRTERIYDYNADAATASFLLEQEIREEMWDTLTTRIVNQFSALTRQQ</sequence>
<dbReference type="Pfam" id="PF04390">
    <property type="entry name" value="LptE"/>
    <property type="match status" value="1"/>
</dbReference>
<dbReference type="GO" id="GO:0015920">
    <property type="term" value="P:lipopolysaccharide transport"/>
    <property type="evidence" value="ECO:0007669"/>
    <property type="project" value="TreeGrafter"/>
</dbReference>
<comment type="function">
    <text evidence="6">Together with LptD, is involved in the assembly of lipopolysaccharide (LPS) at the surface of the outer membrane. Required for the proper assembly of LptD. Binds LPS and may serve as the LPS recognition site at the outer membrane.</text>
</comment>
<evidence type="ECO:0000256" key="1">
    <source>
        <dbReference type="ARBA" id="ARBA00022729"/>
    </source>
</evidence>
<dbReference type="EMBL" id="CP043869">
    <property type="protein sequence ID" value="QEQ95675.1"/>
    <property type="molecule type" value="Genomic_DNA"/>
</dbReference>
<keyword evidence="2 6" id="KW-0472">Membrane</keyword>
<dbReference type="Gene3D" id="3.30.160.150">
    <property type="entry name" value="Lipoprotein like domain"/>
    <property type="match status" value="1"/>
</dbReference>
<name>A0A5P1R8R1_9GAMM</name>
<reference evidence="7 8" key="1">
    <citation type="journal article" date="2019" name="Biochem. Eng. J.">
        <title>Metabolic engineering of the marine bacteria Neptunomonas concharum for the production of acetoin and meso-2,3-butanediol from acetate.</title>
        <authorList>
            <person name="Li W."/>
            <person name="Pu N."/>
            <person name="Liu C.-X."/>
            <person name="Yuan Q.-P."/>
            <person name="Li Z.-J."/>
        </authorList>
    </citation>
    <scope>NUCLEOTIDE SEQUENCE [LARGE SCALE GENOMIC DNA]</scope>
    <source>
        <strain evidence="7 8">JCM17730</strain>
    </source>
</reference>
<keyword evidence="3 6" id="KW-0564">Palmitate</keyword>
<organism evidence="7 8">
    <name type="scientific">Neptunomonas concharum</name>
    <dbReference type="NCBI Taxonomy" id="1031538"/>
    <lineage>
        <taxon>Bacteria</taxon>
        <taxon>Pseudomonadati</taxon>
        <taxon>Pseudomonadota</taxon>
        <taxon>Gammaproteobacteria</taxon>
        <taxon>Oceanospirillales</taxon>
        <taxon>Oceanospirillaceae</taxon>
        <taxon>Neptunomonas</taxon>
    </lineage>
</organism>
<accession>A0A5P1R8R1</accession>
<protein>
    <recommendedName>
        <fullName evidence="6">LPS-assembly lipoprotein LptE</fullName>
    </recommendedName>
</protein>
<gene>
    <name evidence="6" type="primary">lptE</name>
    <name evidence="7" type="ORF">F0U83_02565</name>
</gene>
<dbReference type="GO" id="GO:1990351">
    <property type="term" value="C:transporter complex"/>
    <property type="evidence" value="ECO:0007669"/>
    <property type="project" value="TreeGrafter"/>
</dbReference>
<evidence type="ECO:0000313" key="8">
    <source>
        <dbReference type="Proteomes" id="UP000324760"/>
    </source>
</evidence>
<keyword evidence="1 6" id="KW-0732">Signal</keyword>
<comment type="subunit">
    <text evidence="6">Component of the lipopolysaccharide transport and assembly complex. Interacts with LptD.</text>
</comment>
<evidence type="ECO:0000256" key="3">
    <source>
        <dbReference type="ARBA" id="ARBA00023139"/>
    </source>
</evidence>
<comment type="subcellular location">
    <subcellularLocation>
        <location evidence="6">Cell outer membrane</location>
        <topology evidence="6">Lipid-anchor</topology>
    </subcellularLocation>
</comment>
<dbReference type="PANTHER" id="PTHR38098:SF1">
    <property type="entry name" value="LPS-ASSEMBLY LIPOPROTEIN LPTE"/>
    <property type="match status" value="1"/>
</dbReference>
<keyword evidence="4 6" id="KW-0998">Cell outer membrane</keyword>
<dbReference type="InterPro" id="IPR007485">
    <property type="entry name" value="LPS_assembly_LptE"/>
</dbReference>
<proteinExistence type="inferred from homology"/>
<dbReference type="AlphaFoldDB" id="A0A5P1R8R1"/>
<evidence type="ECO:0000256" key="5">
    <source>
        <dbReference type="ARBA" id="ARBA00023288"/>
    </source>
</evidence>
<dbReference type="PANTHER" id="PTHR38098">
    <property type="entry name" value="LPS-ASSEMBLY LIPOPROTEIN LPTE"/>
    <property type="match status" value="1"/>
</dbReference>
<dbReference type="HAMAP" id="MF_01186">
    <property type="entry name" value="LPS_assembly_LptE"/>
    <property type="match status" value="1"/>
</dbReference>
<keyword evidence="5 6" id="KW-0449">Lipoprotein</keyword>
<evidence type="ECO:0000256" key="4">
    <source>
        <dbReference type="ARBA" id="ARBA00023237"/>
    </source>
</evidence>
<dbReference type="OrthoDB" id="7349153at2"/>
<dbReference type="GO" id="GO:0009279">
    <property type="term" value="C:cell outer membrane"/>
    <property type="evidence" value="ECO:0007669"/>
    <property type="project" value="UniProtKB-SubCell"/>
</dbReference>
<comment type="similarity">
    <text evidence="6">Belongs to the LptE lipoprotein family.</text>
</comment>
<dbReference type="Proteomes" id="UP000324760">
    <property type="component" value="Chromosome"/>
</dbReference>
<evidence type="ECO:0000256" key="2">
    <source>
        <dbReference type="ARBA" id="ARBA00023136"/>
    </source>
</evidence>
<evidence type="ECO:0000256" key="6">
    <source>
        <dbReference type="HAMAP-Rule" id="MF_01186"/>
    </source>
</evidence>
<dbReference type="RefSeq" id="WP_138986379.1">
    <property type="nucleotide sequence ID" value="NZ_CP043869.1"/>
</dbReference>